<evidence type="ECO:0000259" key="12">
    <source>
        <dbReference type="PROSITE" id="PS50110"/>
    </source>
</evidence>
<keyword evidence="8" id="KW-0902">Two-component regulatory system</keyword>
<feature type="domain" description="Histidine kinase" evidence="11">
    <location>
        <begin position="441"/>
        <end position="659"/>
    </location>
</feature>
<feature type="transmembrane region" description="Helical" evidence="10">
    <location>
        <begin position="245"/>
        <end position="263"/>
    </location>
</feature>
<dbReference type="Gene3D" id="3.40.50.2300">
    <property type="match status" value="1"/>
</dbReference>
<dbReference type="SMART" id="SM00387">
    <property type="entry name" value="HATPase_c"/>
    <property type="match status" value="2"/>
</dbReference>
<dbReference type="InterPro" id="IPR008979">
    <property type="entry name" value="Galactose-bd-like_sf"/>
</dbReference>
<comment type="caution">
    <text evidence="13">The sequence shown here is derived from an EMBL/GenBank/DDBJ whole genome shotgun (WGS) entry which is preliminary data.</text>
</comment>
<dbReference type="InterPro" id="IPR003661">
    <property type="entry name" value="HisK_dim/P_dom"/>
</dbReference>
<keyword evidence="5" id="KW-0547">Nucleotide-binding</keyword>
<evidence type="ECO:0000256" key="4">
    <source>
        <dbReference type="ARBA" id="ARBA00022679"/>
    </source>
</evidence>
<dbReference type="EMBL" id="JAOQIO010000011">
    <property type="protein sequence ID" value="MCU6791590.1"/>
    <property type="molecule type" value="Genomic_DNA"/>
</dbReference>
<dbReference type="Pfam" id="PF00072">
    <property type="entry name" value="Response_reg"/>
    <property type="match status" value="1"/>
</dbReference>
<feature type="transmembrane region" description="Helical" evidence="10">
    <location>
        <begin position="9"/>
        <end position="30"/>
    </location>
</feature>
<dbReference type="InterPro" id="IPR011006">
    <property type="entry name" value="CheY-like_superfamily"/>
</dbReference>
<feature type="domain" description="Response regulatory" evidence="12">
    <location>
        <begin position="706"/>
        <end position="822"/>
    </location>
</feature>
<dbReference type="Gene3D" id="2.60.120.260">
    <property type="entry name" value="Galactose-binding domain-like"/>
    <property type="match status" value="1"/>
</dbReference>
<keyword evidence="7 13" id="KW-0067">ATP-binding</keyword>
<protein>
    <recommendedName>
        <fullName evidence="2">histidine kinase</fullName>
        <ecNumber evidence="2">2.7.13.3</ecNumber>
    </recommendedName>
</protein>
<evidence type="ECO:0000256" key="8">
    <source>
        <dbReference type="ARBA" id="ARBA00023012"/>
    </source>
</evidence>
<feature type="transmembrane region" description="Helical" evidence="10">
    <location>
        <begin position="313"/>
        <end position="332"/>
    </location>
</feature>
<dbReference type="SUPFAM" id="SSF55874">
    <property type="entry name" value="ATPase domain of HSP90 chaperone/DNA topoisomerase II/histidine kinase"/>
    <property type="match status" value="2"/>
</dbReference>
<evidence type="ECO:0000256" key="1">
    <source>
        <dbReference type="ARBA" id="ARBA00000085"/>
    </source>
</evidence>
<dbReference type="Pfam" id="PF00512">
    <property type="entry name" value="HisKA"/>
    <property type="match status" value="1"/>
</dbReference>
<dbReference type="Pfam" id="PF07695">
    <property type="entry name" value="7TMR-DISM_7TM"/>
    <property type="match status" value="1"/>
</dbReference>
<dbReference type="PANTHER" id="PTHR43547:SF2">
    <property type="entry name" value="HYBRID SIGNAL TRANSDUCTION HISTIDINE KINASE C"/>
    <property type="match status" value="1"/>
</dbReference>
<dbReference type="InterPro" id="IPR010559">
    <property type="entry name" value="Sig_transdc_His_kin_internal"/>
</dbReference>
<evidence type="ECO:0000256" key="6">
    <source>
        <dbReference type="ARBA" id="ARBA00022777"/>
    </source>
</evidence>
<sequence length="1031" mass="116046">MSKWNYMKFFLMIGVICTLLVGFRMLWIVIQTIPEHPKAVQGVLDLRNFSINNSRPITLDGQWEFYPGQWLQTNDTASLAATTNRDYLNVPGKWDDAFSSTAQENAAHGYGTYRLVVKIPESEETMFGIRVMKAVSASEVYINGHLTAQNGRPAVSKELHQARNTPYSAFFTSNGSTIEIIIHMSNYEYARGGGIVRSVKLGTAEAIGRESLLYTVTNLTAAIVLFLYGFCAFILYAFRNRSRMFLYFSFLLFSGASTVLMNYEKLFLIGVPLNFEWAMKLQYLAYCGTAMFVLLFLKHLLPEYGKARSIPWFCTLCGLVALVSVLSPASYVALIEPLPVLLNATTAIIVPVFYLREAWKRGEGAFYMLLGACGTFSHTVWSVMDNMALFEAAYYPFDLLISFFSLALFWSVKFLRATENTKKLAEELLQADRNKDEFLSVTSHELRNPLHGMINIAQAVIDTAKPALDHKQTKDLELLISIGRRMSFLLNDLLDLDRLKANAIRLETSRVRVQSVASVVLDMLHFMIEDKSLQLVHAIPDDFPEVRADENRLLQILFNLLHNAVKYTHEGSISISAELKEGMAYIHIHDTGSGIDVELQSRIFEPYERGDANLTGTEGGLGLGLSISSRLIQLHKGSLTVSSEQGRGSIFTFTLPLADVIDPTAIMMVQSVAAAASFKEIAAAAVANTYNETSLSSAHSLTNSPRILIVDDDTINLKILYNLLKAELYEIVTVTGGHEALAMLNKDHWDLVITDVMMPYMSGYELTRSIRNRFSLSELPVLLLTARNRPEDVSMGFQSGANDFITKPMDALELKFRVRTLTDLNRSFRERLSLEAAWLHAQIKPHFLFNALNSIAALSEFDMERMRSLLEAFTQYLRASFDFRNLDQLIHLEQELDHVRTYLFIEKERFEDRLEVVWELNGKQHLMVPPLSIQPLVENAIRHGIMNRIQGGIVTIRVTQRLDGTEITVSDNGVGMTDERLQAVLNRTSDERQGVGLYNLDRRLKQSFGEGLNIESEAGLGTTVKMSIPLQ</sequence>
<dbReference type="Gene3D" id="1.10.287.130">
    <property type="match status" value="1"/>
</dbReference>
<dbReference type="SMART" id="SM00448">
    <property type="entry name" value="REC"/>
    <property type="match status" value="1"/>
</dbReference>
<dbReference type="SMART" id="SM00388">
    <property type="entry name" value="HisKA"/>
    <property type="match status" value="1"/>
</dbReference>
<dbReference type="InterPro" id="IPR004358">
    <property type="entry name" value="Sig_transdc_His_kin-like_C"/>
</dbReference>
<gene>
    <name evidence="13" type="ORF">OB236_05550</name>
</gene>
<dbReference type="CDD" id="cd17574">
    <property type="entry name" value="REC_OmpR"/>
    <property type="match status" value="1"/>
</dbReference>
<feature type="transmembrane region" description="Helical" evidence="10">
    <location>
        <begin position="283"/>
        <end position="301"/>
    </location>
</feature>
<proteinExistence type="predicted"/>
<evidence type="ECO:0000256" key="10">
    <source>
        <dbReference type="SAM" id="Phobius"/>
    </source>
</evidence>
<dbReference type="InterPro" id="IPR036890">
    <property type="entry name" value="HATPase_C_sf"/>
</dbReference>
<dbReference type="Proteomes" id="UP001652445">
    <property type="component" value="Unassembled WGS sequence"/>
</dbReference>
<dbReference type="InterPro" id="IPR003594">
    <property type="entry name" value="HATPase_dom"/>
</dbReference>
<evidence type="ECO:0000256" key="3">
    <source>
        <dbReference type="ARBA" id="ARBA00022553"/>
    </source>
</evidence>
<evidence type="ECO:0000313" key="14">
    <source>
        <dbReference type="Proteomes" id="UP001652445"/>
    </source>
</evidence>
<feature type="modified residue" description="4-aspartylphosphate" evidence="9">
    <location>
        <position position="755"/>
    </location>
</feature>
<name>A0ABT2UAH0_9BACL</name>
<dbReference type="PANTHER" id="PTHR43547">
    <property type="entry name" value="TWO-COMPONENT HISTIDINE KINASE"/>
    <property type="match status" value="1"/>
</dbReference>
<evidence type="ECO:0000256" key="9">
    <source>
        <dbReference type="PROSITE-ProRule" id="PRU00169"/>
    </source>
</evidence>
<keyword evidence="10" id="KW-0812">Transmembrane</keyword>
<keyword evidence="6" id="KW-0418">Kinase</keyword>
<dbReference type="InterPro" id="IPR001789">
    <property type="entry name" value="Sig_transdc_resp-reg_receiver"/>
</dbReference>
<feature type="transmembrane region" description="Helical" evidence="10">
    <location>
        <begin position="219"/>
        <end position="238"/>
    </location>
</feature>
<dbReference type="Pfam" id="PF06580">
    <property type="entry name" value="His_kinase"/>
    <property type="match status" value="1"/>
</dbReference>
<reference evidence="13 14" key="1">
    <citation type="submission" date="2022-09" db="EMBL/GenBank/DDBJ databases">
        <authorList>
            <person name="Han X.L."/>
            <person name="Wang Q."/>
            <person name="Lu T."/>
        </authorList>
    </citation>
    <scope>NUCLEOTIDE SEQUENCE [LARGE SCALE GENOMIC DNA]</scope>
    <source>
        <strain evidence="13 14">WQ 127069</strain>
    </source>
</reference>
<feature type="transmembrane region" description="Helical" evidence="10">
    <location>
        <begin position="364"/>
        <end position="381"/>
    </location>
</feature>
<evidence type="ECO:0000256" key="5">
    <source>
        <dbReference type="ARBA" id="ARBA00022741"/>
    </source>
</evidence>
<dbReference type="InterPro" id="IPR011623">
    <property type="entry name" value="7TMR_DISM_rcpt_extracell_dom1"/>
</dbReference>
<dbReference type="CDD" id="cd00082">
    <property type="entry name" value="HisKA"/>
    <property type="match status" value="1"/>
</dbReference>
<organism evidence="13 14">
    <name type="scientific">Paenibacillus baimaensis</name>
    <dbReference type="NCBI Taxonomy" id="2982185"/>
    <lineage>
        <taxon>Bacteria</taxon>
        <taxon>Bacillati</taxon>
        <taxon>Bacillota</taxon>
        <taxon>Bacilli</taxon>
        <taxon>Bacillales</taxon>
        <taxon>Paenibacillaceae</taxon>
        <taxon>Paenibacillus</taxon>
    </lineage>
</organism>
<keyword evidence="14" id="KW-1185">Reference proteome</keyword>
<dbReference type="PROSITE" id="PS50109">
    <property type="entry name" value="HIS_KIN"/>
    <property type="match status" value="2"/>
</dbReference>
<dbReference type="InterPro" id="IPR036097">
    <property type="entry name" value="HisK_dim/P_sf"/>
</dbReference>
<dbReference type="SUPFAM" id="SSF49785">
    <property type="entry name" value="Galactose-binding domain-like"/>
    <property type="match status" value="1"/>
</dbReference>
<dbReference type="SUPFAM" id="SSF47384">
    <property type="entry name" value="Homodimeric domain of signal transducing histidine kinase"/>
    <property type="match status" value="1"/>
</dbReference>
<keyword evidence="3 9" id="KW-0597">Phosphoprotein</keyword>
<dbReference type="SUPFAM" id="SSF52172">
    <property type="entry name" value="CheY-like"/>
    <property type="match status" value="1"/>
</dbReference>
<evidence type="ECO:0000259" key="11">
    <source>
        <dbReference type="PROSITE" id="PS50109"/>
    </source>
</evidence>
<evidence type="ECO:0000313" key="13">
    <source>
        <dbReference type="EMBL" id="MCU6791590.1"/>
    </source>
</evidence>
<dbReference type="Pfam" id="PF02518">
    <property type="entry name" value="HATPase_c"/>
    <property type="match status" value="2"/>
</dbReference>
<evidence type="ECO:0000256" key="7">
    <source>
        <dbReference type="ARBA" id="ARBA00022840"/>
    </source>
</evidence>
<evidence type="ECO:0000256" key="2">
    <source>
        <dbReference type="ARBA" id="ARBA00012438"/>
    </source>
</evidence>
<dbReference type="PROSITE" id="PS50110">
    <property type="entry name" value="RESPONSE_REGULATORY"/>
    <property type="match status" value="1"/>
</dbReference>
<accession>A0ABT2UAH0</accession>
<keyword evidence="4" id="KW-0808">Transferase</keyword>
<keyword evidence="10" id="KW-0472">Membrane</keyword>
<dbReference type="PRINTS" id="PR00344">
    <property type="entry name" value="BCTRLSENSOR"/>
</dbReference>
<feature type="transmembrane region" description="Helical" evidence="10">
    <location>
        <begin position="393"/>
        <end position="412"/>
    </location>
</feature>
<dbReference type="Gene3D" id="3.30.565.10">
    <property type="entry name" value="Histidine kinase-like ATPase, C-terminal domain"/>
    <property type="match status" value="2"/>
</dbReference>
<dbReference type="EC" id="2.7.13.3" evidence="2"/>
<comment type="catalytic activity">
    <reaction evidence="1">
        <text>ATP + protein L-histidine = ADP + protein N-phospho-L-histidine.</text>
        <dbReference type="EC" id="2.7.13.3"/>
    </reaction>
</comment>
<dbReference type="InterPro" id="IPR005467">
    <property type="entry name" value="His_kinase_dom"/>
</dbReference>
<dbReference type="GO" id="GO:0005524">
    <property type="term" value="F:ATP binding"/>
    <property type="evidence" value="ECO:0007669"/>
    <property type="project" value="UniProtKB-KW"/>
</dbReference>
<feature type="domain" description="Histidine kinase" evidence="11">
    <location>
        <begin position="933"/>
        <end position="1031"/>
    </location>
</feature>
<keyword evidence="10" id="KW-1133">Transmembrane helix</keyword>